<dbReference type="FunFam" id="3.40.50.720:FF:000203">
    <property type="entry name" value="D-3-phosphoglycerate dehydrogenase (SerA)"/>
    <property type="match status" value="1"/>
</dbReference>
<dbReference type="PANTHER" id="PTHR42789:SF1">
    <property type="entry name" value="D-ISOMER SPECIFIC 2-HYDROXYACID DEHYDROGENASE FAMILY PROTEIN (AFU_ORTHOLOGUE AFUA_6G10090)"/>
    <property type="match status" value="1"/>
</dbReference>
<feature type="domain" description="D-isomer specific 2-hydroxyacid dehydrogenase catalytic" evidence="5">
    <location>
        <begin position="36"/>
        <end position="326"/>
    </location>
</feature>
<evidence type="ECO:0000256" key="4">
    <source>
        <dbReference type="RuleBase" id="RU003719"/>
    </source>
</evidence>
<evidence type="ECO:0000256" key="3">
    <source>
        <dbReference type="ARBA" id="ARBA00023027"/>
    </source>
</evidence>
<feature type="domain" description="D-isomer specific 2-hydroxyacid dehydrogenase NAD-binding" evidence="6">
    <location>
        <begin position="118"/>
        <end position="292"/>
    </location>
</feature>
<dbReference type="AlphaFoldDB" id="A0A6J4QYL8"/>
<evidence type="ECO:0000256" key="1">
    <source>
        <dbReference type="ARBA" id="ARBA00005854"/>
    </source>
</evidence>
<dbReference type="InterPro" id="IPR006139">
    <property type="entry name" value="D-isomer_2_OHA_DH_cat_dom"/>
</dbReference>
<dbReference type="SUPFAM" id="SSF51735">
    <property type="entry name" value="NAD(P)-binding Rossmann-fold domains"/>
    <property type="match status" value="1"/>
</dbReference>
<comment type="similarity">
    <text evidence="1 4">Belongs to the D-isomer specific 2-hydroxyacid dehydrogenase family.</text>
</comment>
<dbReference type="PROSITE" id="PS00671">
    <property type="entry name" value="D_2_HYDROXYACID_DH_3"/>
    <property type="match status" value="1"/>
</dbReference>
<dbReference type="InterPro" id="IPR036291">
    <property type="entry name" value="NAD(P)-bd_dom_sf"/>
</dbReference>
<dbReference type="InterPro" id="IPR050857">
    <property type="entry name" value="D-2-hydroxyacid_DH"/>
</dbReference>
<dbReference type="PANTHER" id="PTHR42789">
    <property type="entry name" value="D-ISOMER SPECIFIC 2-HYDROXYACID DEHYDROGENASE FAMILY PROTEIN (AFU_ORTHOLOGUE AFUA_6G10090)"/>
    <property type="match status" value="1"/>
</dbReference>
<sequence length="345" mass="36639">MPGTFRVGLTRDFLREDGAIGWGDIGLGALDEARGVTWEFLPEGGQELTAEQVSPYDALIVLAPHVGAATVEGADRLALIARFGVGYDNVDVEACTRNGVILTITPDGVRRPVAASILALLLALSHRLLVKDRIARSGHWEGKLAHMGTGLTGKTLGSIGLGNIAREVFVLAEPLGMRHLAFDPYATPETAAEAGVELVDLEALLGASDFVAVNCALTPETRHLLDDRRLGLMKETSFLINTARGQIINQAALTEALREGRIAGAGLDVFEEEPADPDDEIFSLPNVICAPHALAWTDELALGNGRSACESVLDVAAGRIPKNVVNQEVIDTPLLQEKLASYGEG</sequence>
<evidence type="ECO:0000256" key="2">
    <source>
        <dbReference type="ARBA" id="ARBA00023002"/>
    </source>
</evidence>
<dbReference type="InterPro" id="IPR029753">
    <property type="entry name" value="D-isomer_DH_CS"/>
</dbReference>
<accession>A0A6J4QYL8</accession>
<dbReference type="EMBL" id="CADCVF010000024">
    <property type="protein sequence ID" value="CAA9451704.1"/>
    <property type="molecule type" value="Genomic_DNA"/>
</dbReference>
<dbReference type="Gene3D" id="3.40.50.720">
    <property type="entry name" value="NAD(P)-binding Rossmann-like Domain"/>
    <property type="match status" value="2"/>
</dbReference>
<protein>
    <submittedName>
        <fullName evidence="7">D-3-phosphoglycerate dehydrogenase</fullName>
        <ecNumber evidence="7">1.1.1.95</ecNumber>
    </submittedName>
</protein>
<name>A0A6J4QYL8_9ACTN</name>
<keyword evidence="3" id="KW-0520">NAD</keyword>
<proteinExistence type="inferred from homology"/>
<keyword evidence="2 4" id="KW-0560">Oxidoreductase</keyword>
<dbReference type="GO" id="GO:0004617">
    <property type="term" value="F:phosphoglycerate dehydrogenase activity"/>
    <property type="evidence" value="ECO:0007669"/>
    <property type="project" value="UniProtKB-EC"/>
</dbReference>
<dbReference type="InterPro" id="IPR006140">
    <property type="entry name" value="D-isomer_DH_NAD-bd"/>
</dbReference>
<dbReference type="EC" id="1.1.1.95" evidence="7"/>
<dbReference type="GO" id="GO:0051287">
    <property type="term" value="F:NAD binding"/>
    <property type="evidence" value="ECO:0007669"/>
    <property type="project" value="InterPro"/>
</dbReference>
<evidence type="ECO:0000313" key="7">
    <source>
        <dbReference type="EMBL" id="CAA9451704.1"/>
    </source>
</evidence>
<reference evidence="7" key="1">
    <citation type="submission" date="2020-02" db="EMBL/GenBank/DDBJ databases">
        <authorList>
            <person name="Meier V. D."/>
        </authorList>
    </citation>
    <scope>NUCLEOTIDE SEQUENCE</scope>
    <source>
        <strain evidence="7">AVDCRST_MAG58</strain>
    </source>
</reference>
<dbReference type="Pfam" id="PF00389">
    <property type="entry name" value="2-Hacid_dh"/>
    <property type="match status" value="1"/>
</dbReference>
<organism evidence="7">
    <name type="scientific">uncultured Rubrobacteraceae bacterium</name>
    <dbReference type="NCBI Taxonomy" id="349277"/>
    <lineage>
        <taxon>Bacteria</taxon>
        <taxon>Bacillati</taxon>
        <taxon>Actinomycetota</taxon>
        <taxon>Rubrobacteria</taxon>
        <taxon>Rubrobacterales</taxon>
        <taxon>Rubrobacteraceae</taxon>
        <taxon>environmental samples</taxon>
    </lineage>
</organism>
<dbReference type="Pfam" id="PF02826">
    <property type="entry name" value="2-Hacid_dh_C"/>
    <property type="match status" value="1"/>
</dbReference>
<evidence type="ECO:0000259" key="5">
    <source>
        <dbReference type="Pfam" id="PF00389"/>
    </source>
</evidence>
<evidence type="ECO:0000259" key="6">
    <source>
        <dbReference type="Pfam" id="PF02826"/>
    </source>
</evidence>
<dbReference type="SUPFAM" id="SSF52283">
    <property type="entry name" value="Formate/glycerate dehydrogenase catalytic domain-like"/>
    <property type="match status" value="1"/>
</dbReference>
<gene>
    <name evidence="7" type="ORF">AVDCRST_MAG58-2093</name>
</gene>